<dbReference type="GO" id="GO:0003700">
    <property type="term" value="F:DNA-binding transcription factor activity"/>
    <property type="evidence" value="ECO:0007669"/>
    <property type="project" value="InterPro"/>
</dbReference>
<dbReference type="Proteomes" id="UP000175989">
    <property type="component" value="Unassembled WGS sequence"/>
</dbReference>
<dbReference type="SUPFAM" id="SSF46785">
    <property type="entry name" value="Winged helix' DNA-binding domain"/>
    <property type="match status" value="1"/>
</dbReference>
<organism evidence="6 7">
    <name type="scientific">Duganella phyllosphaerae</name>
    <dbReference type="NCBI Taxonomy" id="762836"/>
    <lineage>
        <taxon>Bacteria</taxon>
        <taxon>Pseudomonadati</taxon>
        <taxon>Pseudomonadota</taxon>
        <taxon>Betaproteobacteria</taxon>
        <taxon>Burkholderiales</taxon>
        <taxon>Oxalobacteraceae</taxon>
        <taxon>Telluria group</taxon>
        <taxon>Duganella</taxon>
    </lineage>
</organism>
<dbReference type="InterPro" id="IPR005119">
    <property type="entry name" value="LysR_subst-bd"/>
</dbReference>
<keyword evidence="2" id="KW-0805">Transcription regulation</keyword>
<evidence type="ECO:0000256" key="4">
    <source>
        <dbReference type="ARBA" id="ARBA00023163"/>
    </source>
</evidence>
<protein>
    <submittedName>
        <fullName evidence="6">HTH-type transcriptional regulator DmlR</fullName>
    </submittedName>
</protein>
<gene>
    <name evidence="6" type="primary">dmlR_9</name>
    <name evidence="6" type="ORF">DUPY_25810</name>
</gene>
<comment type="similarity">
    <text evidence="1">Belongs to the LysR transcriptional regulatory family.</text>
</comment>
<dbReference type="InterPro" id="IPR058163">
    <property type="entry name" value="LysR-type_TF_proteobact-type"/>
</dbReference>
<dbReference type="GO" id="GO:0003677">
    <property type="term" value="F:DNA binding"/>
    <property type="evidence" value="ECO:0007669"/>
    <property type="project" value="UniProtKB-KW"/>
</dbReference>
<dbReference type="EMBL" id="LROM01000086">
    <property type="protein sequence ID" value="OEZ99877.1"/>
    <property type="molecule type" value="Genomic_DNA"/>
</dbReference>
<evidence type="ECO:0000259" key="5">
    <source>
        <dbReference type="PROSITE" id="PS50931"/>
    </source>
</evidence>
<dbReference type="PROSITE" id="PS50931">
    <property type="entry name" value="HTH_LYSR"/>
    <property type="match status" value="1"/>
</dbReference>
<name>A0A1E7WLG1_9BURK</name>
<dbReference type="AlphaFoldDB" id="A0A1E7WLG1"/>
<evidence type="ECO:0000256" key="3">
    <source>
        <dbReference type="ARBA" id="ARBA00023125"/>
    </source>
</evidence>
<dbReference type="FunFam" id="1.10.10.10:FF:000001">
    <property type="entry name" value="LysR family transcriptional regulator"/>
    <property type="match status" value="1"/>
</dbReference>
<dbReference type="Gene3D" id="3.40.190.290">
    <property type="match status" value="1"/>
</dbReference>
<dbReference type="InterPro" id="IPR036390">
    <property type="entry name" value="WH_DNA-bd_sf"/>
</dbReference>
<dbReference type="Gene3D" id="1.10.10.10">
    <property type="entry name" value="Winged helix-like DNA-binding domain superfamily/Winged helix DNA-binding domain"/>
    <property type="match status" value="1"/>
</dbReference>
<dbReference type="PRINTS" id="PR00039">
    <property type="entry name" value="HTHLYSR"/>
</dbReference>
<dbReference type="PATRIC" id="fig|762836.4.peg.2657"/>
<accession>A0A1E7WLG1</accession>
<dbReference type="PANTHER" id="PTHR30537:SF5">
    <property type="entry name" value="HTH-TYPE TRANSCRIPTIONAL ACTIVATOR TTDR-RELATED"/>
    <property type="match status" value="1"/>
</dbReference>
<evidence type="ECO:0000256" key="2">
    <source>
        <dbReference type="ARBA" id="ARBA00023015"/>
    </source>
</evidence>
<keyword evidence="7" id="KW-1185">Reference proteome</keyword>
<dbReference type="InterPro" id="IPR036388">
    <property type="entry name" value="WH-like_DNA-bd_sf"/>
</dbReference>
<dbReference type="Pfam" id="PF03466">
    <property type="entry name" value="LysR_substrate"/>
    <property type="match status" value="1"/>
</dbReference>
<keyword evidence="3" id="KW-0238">DNA-binding</keyword>
<proteinExistence type="inferred from homology"/>
<feature type="domain" description="HTH lysR-type" evidence="5">
    <location>
        <begin position="1"/>
        <end position="53"/>
    </location>
</feature>
<dbReference type="CDD" id="cd08422">
    <property type="entry name" value="PBP2_CrgA_like"/>
    <property type="match status" value="1"/>
</dbReference>
<evidence type="ECO:0000256" key="1">
    <source>
        <dbReference type="ARBA" id="ARBA00009437"/>
    </source>
</evidence>
<dbReference type="PANTHER" id="PTHR30537">
    <property type="entry name" value="HTH-TYPE TRANSCRIPTIONAL REGULATOR"/>
    <property type="match status" value="1"/>
</dbReference>
<evidence type="ECO:0000313" key="7">
    <source>
        <dbReference type="Proteomes" id="UP000175989"/>
    </source>
</evidence>
<dbReference type="InterPro" id="IPR000847">
    <property type="entry name" value="LysR_HTH_N"/>
</dbReference>
<comment type="caution">
    <text evidence="6">The sequence shown here is derived from an EMBL/GenBank/DDBJ whole genome shotgun (WGS) entry which is preliminary data.</text>
</comment>
<dbReference type="SUPFAM" id="SSF53850">
    <property type="entry name" value="Periplasmic binding protein-like II"/>
    <property type="match status" value="1"/>
</dbReference>
<reference evidence="7" key="1">
    <citation type="journal article" date="2016" name="Front. Microbiol.">
        <title>Molecular Keys to the Janthinobacterium and Duganella spp. Interaction with the Plant Pathogen Fusarium graminearum.</title>
        <authorList>
            <person name="Haack F.S."/>
            <person name="Poehlein A."/>
            <person name="Kroger C."/>
            <person name="Voigt C.A."/>
            <person name="Piepenbring M."/>
            <person name="Bode H.B."/>
            <person name="Daniel R."/>
            <person name="Schafer W."/>
            <person name="Streit W.R."/>
        </authorList>
    </citation>
    <scope>NUCLEOTIDE SEQUENCE [LARGE SCALE GENOMIC DNA]</scope>
    <source>
        <strain evidence="7">T54</strain>
    </source>
</reference>
<dbReference type="Pfam" id="PF00126">
    <property type="entry name" value="HTH_1"/>
    <property type="match status" value="1"/>
</dbReference>
<evidence type="ECO:0000313" key="6">
    <source>
        <dbReference type="EMBL" id="OEZ99877.1"/>
    </source>
</evidence>
<sequence length="293" mass="31252">MRTLVQVVESGTFSAAARRLEVGQPSISKMVAQLEAELGVQLLLRSSRGLTPTEAGMAYYQGARRALDALHDAEAGARGEGASLSGRLVAYAPVTFARLHIMPHLPAFLEAHPDLTLDLVLDDRNVDLLEGGADIALRLGHLEDSAMTARRLARGPRTLLATPEYIARYGTPAHPSELSRHQAVLYDRPGTGNGTGAGSMFVRGDEHVPVALTGRLRVSAAEGVRAGVLAHMGLAVATEWMFAPELASGQVVRLLPDWRLPAMDLWAVYPSGRRASAKARALAAFVESALAAR</sequence>
<keyword evidence="4" id="KW-0804">Transcription</keyword>